<reference evidence="3 4" key="1">
    <citation type="submission" date="2020-07" db="EMBL/GenBank/DDBJ databases">
        <title>Sequencing the genomes of 1000 actinobacteria strains.</title>
        <authorList>
            <person name="Klenk H.-P."/>
        </authorList>
    </citation>
    <scope>NUCLEOTIDE SEQUENCE [LARGE SCALE GENOMIC DNA]</scope>
    <source>
        <strain evidence="3 4">DSM 42178</strain>
    </source>
</reference>
<keyword evidence="1" id="KW-0472">Membrane</keyword>
<comment type="caution">
    <text evidence="3">The sequence shown here is derived from an EMBL/GenBank/DDBJ whole genome shotgun (WGS) entry which is preliminary data.</text>
</comment>
<feature type="domain" description="Endonuclease/exonuclease/phosphatase" evidence="2">
    <location>
        <begin position="109"/>
        <end position="314"/>
    </location>
</feature>
<dbReference type="EMBL" id="JACBZD010000001">
    <property type="protein sequence ID" value="NYI05098.1"/>
    <property type="molecule type" value="Genomic_DNA"/>
</dbReference>
<evidence type="ECO:0000256" key="1">
    <source>
        <dbReference type="SAM" id="Phobius"/>
    </source>
</evidence>
<evidence type="ECO:0000313" key="3">
    <source>
        <dbReference type="EMBL" id="NYI05098.1"/>
    </source>
</evidence>
<evidence type="ECO:0000259" key="2">
    <source>
        <dbReference type="Pfam" id="PF03372"/>
    </source>
</evidence>
<accession>A0A853A3N8</accession>
<keyword evidence="3" id="KW-0378">Hydrolase</keyword>
<gene>
    <name evidence="3" type="ORF">FHU37_002041</name>
</gene>
<keyword evidence="3" id="KW-0269">Exonuclease</keyword>
<keyword evidence="4" id="KW-1185">Reference proteome</keyword>
<organism evidence="3 4">
    <name type="scientific">Allostreptomyces psammosilenae</name>
    <dbReference type="NCBI Taxonomy" id="1892865"/>
    <lineage>
        <taxon>Bacteria</taxon>
        <taxon>Bacillati</taxon>
        <taxon>Actinomycetota</taxon>
        <taxon>Actinomycetes</taxon>
        <taxon>Kitasatosporales</taxon>
        <taxon>Streptomycetaceae</taxon>
        <taxon>Allostreptomyces</taxon>
    </lineage>
</organism>
<protein>
    <submittedName>
        <fullName evidence="3">Endonuclease/exonuclease/phosphatase (EEP) superfamily protein YafD</fullName>
    </submittedName>
</protein>
<dbReference type="Pfam" id="PF03372">
    <property type="entry name" value="Exo_endo_phos"/>
    <property type="match status" value="1"/>
</dbReference>
<feature type="transmembrane region" description="Helical" evidence="1">
    <location>
        <begin position="68"/>
        <end position="85"/>
    </location>
</feature>
<feature type="transmembrane region" description="Helical" evidence="1">
    <location>
        <begin position="41"/>
        <end position="61"/>
    </location>
</feature>
<keyword evidence="1" id="KW-1133">Transmembrane helix</keyword>
<name>A0A853A3N8_9ACTN</name>
<sequence>MLLPSGPGRRLAAALAVVLLGGTTLPLLCRAFGWDDVTPWAQLLAFFPYLLVPAGLALLLAAVARWPVGVVWALLAAIGVGWLLVPAPGPATAEGAASPAPVATRLRILTANLLFGTATDALVDLLAGQRPDIVALQECDTACGERLQRPDLLAAYPHRLLRTAPGGEGSAILSRHPLRPAEDVPGLLAMPGAVATIAGQEVRVQVAHPMPPLPDGVGRWSAELGNVREFARRRAAEGGPTILAGDFNATRYHSGFRAILAEGGLFDAAETAGRHLTPTWHGPLGLGTPIDHVLLSEEFRVRAVSVTDLPGSDHRAVLAEVDFHPVD</sequence>
<dbReference type="AlphaFoldDB" id="A0A853A3N8"/>
<keyword evidence="1" id="KW-0812">Transmembrane</keyword>
<dbReference type="RefSeq" id="WP_179813901.1">
    <property type="nucleotide sequence ID" value="NZ_JACBZD010000001.1"/>
</dbReference>
<dbReference type="SUPFAM" id="SSF56219">
    <property type="entry name" value="DNase I-like"/>
    <property type="match status" value="1"/>
</dbReference>
<dbReference type="Gene3D" id="3.60.10.10">
    <property type="entry name" value="Endonuclease/exonuclease/phosphatase"/>
    <property type="match status" value="1"/>
</dbReference>
<dbReference type="InterPro" id="IPR005135">
    <property type="entry name" value="Endo/exonuclease/phosphatase"/>
</dbReference>
<proteinExistence type="predicted"/>
<keyword evidence="3" id="KW-0255">Endonuclease</keyword>
<dbReference type="GO" id="GO:0004519">
    <property type="term" value="F:endonuclease activity"/>
    <property type="evidence" value="ECO:0007669"/>
    <property type="project" value="UniProtKB-KW"/>
</dbReference>
<dbReference type="Proteomes" id="UP000567795">
    <property type="component" value="Unassembled WGS sequence"/>
</dbReference>
<dbReference type="InterPro" id="IPR036691">
    <property type="entry name" value="Endo/exonu/phosph_ase_sf"/>
</dbReference>
<keyword evidence="3" id="KW-0540">Nuclease</keyword>
<dbReference type="GO" id="GO:0004527">
    <property type="term" value="F:exonuclease activity"/>
    <property type="evidence" value="ECO:0007669"/>
    <property type="project" value="UniProtKB-KW"/>
</dbReference>
<evidence type="ECO:0000313" key="4">
    <source>
        <dbReference type="Proteomes" id="UP000567795"/>
    </source>
</evidence>